<evidence type="ECO:0000256" key="4">
    <source>
        <dbReference type="ARBA" id="ARBA00023125"/>
    </source>
</evidence>
<feature type="region of interest" description="Disordered" evidence="6">
    <location>
        <begin position="1"/>
        <end position="34"/>
    </location>
</feature>
<dbReference type="InterPro" id="IPR036388">
    <property type="entry name" value="WH-like_DNA-bd_sf"/>
</dbReference>
<keyword evidence="5" id="KW-0804">Transcription</keyword>
<dbReference type="Gene3D" id="1.10.10.10">
    <property type="entry name" value="Winged helix-like DNA-binding domain superfamily/Winged helix DNA-binding domain"/>
    <property type="match status" value="1"/>
</dbReference>
<accession>A0A0F9Z536</accession>
<keyword evidence="3" id="KW-0805">Transcription regulation</keyword>
<dbReference type="InterPro" id="IPR036390">
    <property type="entry name" value="WH_DNA-bd_sf"/>
</dbReference>
<name>A0A0F9Z536_9ZZZZ</name>
<dbReference type="SUPFAM" id="SSF46785">
    <property type="entry name" value="Winged helix' DNA-binding domain"/>
    <property type="match status" value="1"/>
</dbReference>
<dbReference type="PROSITE" id="PS50995">
    <property type="entry name" value="HTH_MARR_2"/>
    <property type="match status" value="1"/>
</dbReference>
<dbReference type="GO" id="GO:0003700">
    <property type="term" value="F:DNA-binding transcription factor activity"/>
    <property type="evidence" value="ECO:0007669"/>
    <property type="project" value="InterPro"/>
</dbReference>
<sequence>MPRTTAKTPAAKATEQRAGTYNAEAQHGSLPDQDPDRYLRLDNQLCFPLYAASRLVTRLYQPLLEPLGLTYPQYIVLLILWEDSPCTVSHIGERAQLATNTVTPLLKRLELMDIIERTRSADDERVVTITLTRKGKRLKQKCACIPEQMFASAGYPLEEGIKLKQQLDALIRHLQ</sequence>
<dbReference type="PANTHER" id="PTHR33164">
    <property type="entry name" value="TRANSCRIPTIONAL REGULATOR, MARR FAMILY"/>
    <property type="match status" value="1"/>
</dbReference>
<evidence type="ECO:0000259" key="7">
    <source>
        <dbReference type="PROSITE" id="PS50995"/>
    </source>
</evidence>
<organism evidence="8">
    <name type="scientific">marine sediment metagenome</name>
    <dbReference type="NCBI Taxonomy" id="412755"/>
    <lineage>
        <taxon>unclassified sequences</taxon>
        <taxon>metagenomes</taxon>
        <taxon>ecological metagenomes</taxon>
    </lineage>
</organism>
<dbReference type="GO" id="GO:0005737">
    <property type="term" value="C:cytoplasm"/>
    <property type="evidence" value="ECO:0007669"/>
    <property type="project" value="UniProtKB-SubCell"/>
</dbReference>
<evidence type="ECO:0000313" key="8">
    <source>
        <dbReference type="EMBL" id="KKO12324.1"/>
    </source>
</evidence>
<reference evidence="8" key="1">
    <citation type="journal article" date="2015" name="Nature">
        <title>Complex archaea that bridge the gap between prokaryotes and eukaryotes.</title>
        <authorList>
            <person name="Spang A."/>
            <person name="Saw J.H."/>
            <person name="Jorgensen S.L."/>
            <person name="Zaremba-Niedzwiedzka K."/>
            <person name="Martijn J."/>
            <person name="Lind A.E."/>
            <person name="van Eijk R."/>
            <person name="Schleper C."/>
            <person name="Guy L."/>
            <person name="Ettema T.J."/>
        </authorList>
    </citation>
    <scope>NUCLEOTIDE SEQUENCE</scope>
</reference>
<dbReference type="InterPro" id="IPR000835">
    <property type="entry name" value="HTH_MarR-typ"/>
</dbReference>
<comment type="caution">
    <text evidence="8">The sequence shown here is derived from an EMBL/GenBank/DDBJ whole genome shotgun (WGS) entry which is preliminary data.</text>
</comment>
<dbReference type="Pfam" id="PF22381">
    <property type="entry name" value="Staph_reg_Sar_Rot"/>
    <property type="match status" value="1"/>
</dbReference>
<keyword evidence="4" id="KW-0238">DNA-binding</keyword>
<feature type="domain" description="HTH marR-type" evidence="7">
    <location>
        <begin position="42"/>
        <end position="175"/>
    </location>
</feature>
<evidence type="ECO:0000256" key="5">
    <source>
        <dbReference type="ARBA" id="ARBA00023163"/>
    </source>
</evidence>
<dbReference type="GO" id="GO:0003677">
    <property type="term" value="F:DNA binding"/>
    <property type="evidence" value="ECO:0007669"/>
    <property type="project" value="UniProtKB-KW"/>
</dbReference>
<dbReference type="SMART" id="SM00347">
    <property type="entry name" value="HTH_MARR"/>
    <property type="match status" value="1"/>
</dbReference>
<protein>
    <recommendedName>
        <fullName evidence="7">HTH marR-type domain-containing protein</fullName>
    </recommendedName>
</protein>
<evidence type="ECO:0000256" key="3">
    <source>
        <dbReference type="ARBA" id="ARBA00023015"/>
    </source>
</evidence>
<evidence type="ECO:0000256" key="1">
    <source>
        <dbReference type="ARBA" id="ARBA00004496"/>
    </source>
</evidence>
<dbReference type="GO" id="GO:0006950">
    <property type="term" value="P:response to stress"/>
    <property type="evidence" value="ECO:0007669"/>
    <property type="project" value="TreeGrafter"/>
</dbReference>
<dbReference type="InterPro" id="IPR039422">
    <property type="entry name" value="MarR/SlyA-like"/>
</dbReference>
<dbReference type="InterPro" id="IPR055166">
    <property type="entry name" value="Transc_reg_Sar_Rot_HTH"/>
</dbReference>
<proteinExistence type="predicted"/>
<dbReference type="FunFam" id="1.10.10.10:FF:000163">
    <property type="entry name" value="MarR family transcriptional regulator"/>
    <property type="match status" value="1"/>
</dbReference>
<comment type="subcellular location">
    <subcellularLocation>
        <location evidence="1">Cytoplasm</location>
    </subcellularLocation>
</comment>
<evidence type="ECO:0000256" key="6">
    <source>
        <dbReference type="SAM" id="MobiDB-lite"/>
    </source>
</evidence>
<dbReference type="EMBL" id="LAZR01000001">
    <property type="protein sequence ID" value="KKO12324.1"/>
    <property type="molecule type" value="Genomic_DNA"/>
</dbReference>
<keyword evidence="2" id="KW-0963">Cytoplasm</keyword>
<evidence type="ECO:0000256" key="2">
    <source>
        <dbReference type="ARBA" id="ARBA00022490"/>
    </source>
</evidence>
<feature type="compositionally biased region" description="Low complexity" evidence="6">
    <location>
        <begin position="1"/>
        <end position="13"/>
    </location>
</feature>
<gene>
    <name evidence="8" type="ORF">LCGC14_0003340</name>
</gene>
<dbReference type="PANTHER" id="PTHR33164:SF5">
    <property type="entry name" value="ORGANIC HYDROPEROXIDE RESISTANCE TRANSCRIPTIONAL REGULATOR"/>
    <property type="match status" value="1"/>
</dbReference>
<dbReference type="AlphaFoldDB" id="A0A0F9Z536"/>